<evidence type="ECO:0000313" key="5">
    <source>
        <dbReference type="Proteomes" id="UP000381378"/>
    </source>
</evidence>
<reference evidence="4 5" key="1">
    <citation type="submission" date="2019-09" db="EMBL/GenBank/DDBJ databases">
        <authorList>
            <person name="Chandra G."/>
            <person name="Truman W A."/>
        </authorList>
    </citation>
    <scope>NUCLEOTIDE SEQUENCE [LARGE SCALE GENOMIC DNA]</scope>
    <source>
        <strain evidence="4">PS928</strain>
    </source>
</reference>
<dbReference type="Proteomes" id="UP000381378">
    <property type="component" value="Unassembled WGS sequence"/>
</dbReference>
<evidence type="ECO:0000256" key="1">
    <source>
        <dbReference type="SAM" id="MobiDB-lite"/>
    </source>
</evidence>
<organism evidence="4 5">
    <name type="scientific">Pseudomonas fluorescens</name>
    <dbReference type="NCBI Taxonomy" id="294"/>
    <lineage>
        <taxon>Bacteria</taxon>
        <taxon>Pseudomonadati</taxon>
        <taxon>Pseudomonadota</taxon>
        <taxon>Gammaproteobacteria</taxon>
        <taxon>Pseudomonadales</taxon>
        <taxon>Pseudomonadaceae</taxon>
        <taxon>Pseudomonas</taxon>
    </lineage>
</organism>
<sequence length="406" mass="45888" precursor="true">MSKLFLLLLLSSPCWAQEPLIRVIQEPEGPVHSGQSIVLRVQVLVPNYFLGAPDFPRIEWVGGPAGELQDSGGNVFQRIDEQDYAGIERTYRFPPLAAGEYPLAPAEVRLRYADEHHHALDARLSLPNMRIQVNSMGPEYSAQSHARAQLSVSETYLPGMTQLQSGDLLTRRLQIELREPGNLLPPTPKLNTPTGVRVYRRATQLEKTDGRSGQTIRRIDEVHYLFERAGPIVLPAVQLHWRNTLTGQLETAELPARHLSIAERDEPLAAPVQRYAVHLSLFGLLIALLGGTLYRWQGWRQRCAAWQEERKHWRAFRQACASGHLDAVETSLEHWLQLNPAPEPLSGVRDTNLHEAIQALLRARYAANASHLEVQELYRAAAQVRQQRKTRPKPTAHRQQLNPDSD</sequence>
<feature type="compositionally biased region" description="Basic residues" evidence="1">
    <location>
        <begin position="386"/>
        <end position="396"/>
    </location>
</feature>
<feature type="signal peptide" evidence="2">
    <location>
        <begin position="1"/>
        <end position="16"/>
    </location>
</feature>
<dbReference type="OrthoDB" id="5293418at2"/>
<feature type="domain" description="DUF7939" evidence="3">
    <location>
        <begin position="309"/>
        <end position="387"/>
    </location>
</feature>
<dbReference type="PANTHER" id="PTHR40940">
    <property type="entry name" value="PROTEIN BATD-RELATED"/>
    <property type="match status" value="1"/>
</dbReference>
<name>A0A5E7VE25_PSEFL</name>
<feature type="compositionally biased region" description="Polar residues" evidence="1">
    <location>
        <begin position="397"/>
        <end position="406"/>
    </location>
</feature>
<dbReference type="InterPro" id="IPR025738">
    <property type="entry name" value="BatD"/>
</dbReference>
<feature type="region of interest" description="Disordered" evidence="1">
    <location>
        <begin position="386"/>
        <end position="406"/>
    </location>
</feature>
<dbReference type="PANTHER" id="PTHR40940:SF1">
    <property type="entry name" value="PROTEIN BATD"/>
    <property type="match status" value="1"/>
</dbReference>
<dbReference type="Pfam" id="PF25607">
    <property type="entry name" value="DUF7939"/>
    <property type="match status" value="1"/>
</dbReference>
<gene>
    <name evidence="4" type="ORF">PS928_05047</name>
</gene>
<evidence type="ECO:0000256" key="2">
    <source>
        <dbReference type="SAM" id="SignalP"/>
    </source>
</evidence>
<accession>A0A5E7VE25</accession>
<proteinExistence type="predicted"/>
<dbReference type="InterPro" id="IPR057699">
    <property type="entry name" value="DUF7939"/>
</dbReference>
<evidence type="ECO:0000313" key="4">
    <source>
        <dbReference type="EMBL" id="VVQ20720.1"/>
    </source>
</evidence>
<dbReference type="AlphaFoldDB" id="A0A5E7VE25"/>
<feature type="chain" id="PRO_5023062399" description="DUF7939 domain-containing protein" evidence="2">
    <location>
        <begin position="17"/>
        <end position="406"/>
    </location>
</feature>
<keyword evidence="2" id="KW-0732">Signal</keyword>
<dbReference type="EMBL" id="CABVJF010000023">
    <property type="protein sequence ID" value="VVQ20720.1"/>
    <property type="molecule type" value="Genomic_DNA"/>
</dbReference>
<dbReference type="RefSeq" id="WP_150787565.1">
    <property type="nucleotide sequence ID" value="NZ_CABVJF010000023.1"/>
</dbReference>
<evidence type="ECO:0000259" key="3">
    <source>
        <dbReference type="Pfam" id="PF25607"/>
    </source>
</evidence>
<protein>
    <recommendedName>
        <fullName evidence="3">DUF7939 domain-containing protein</fullName>
    </recommendedName>
</protein>